<feature type="compositionally biased region" description="Low complexity" evidence="1">
    <location>
        <begin position="1006"/>
        <end position="1022"/>
    </location>
</feature>
<comment type="caution">
    <text evidence="2">The sequence shown here is derived from an EMBL/GenBank/DDBJ whole genome shotgun (WGS) entry which is preliminary data.</text>
</comment>
<feature type="region of interest" description="Disordered" evidence="1">
    <location>
        <begin position="853"/>
        <end position="885"/>
    </location>
</feature>
<keyword evidence="3" id="KW-1185">Reference proteome</keyword>
<evidence type="ECO:0000256" key="1">
    <source>
        <dbReference type="SAM" id="MobiDB-lite"/>
    </source>
</evidence>
<feature type="region of interest" description="Disordered" evidence="1">
    <location>
        <begin position="704"/>
        <end position="788"/>
    </location>
</feature>
<feature type="compositionally biased region" description="Basic and acidic residues" evidence="1">
    <location>
        <begin position="18"/>
        <end position="29"/>
    </location>
</feature>
<feature type="compositionally biased region" description="Polar residues" evidence="1">
    <location>
        <begin position="984"/>
        <end position="998"/>
    </location>
</feature>
<organism evidence="2 3">
    <name type="scientific">Lasiodiplodia hormozganensis</name>
    <dbReference type="NCBI Taxonomy" id="869390"/>
    <lineage>
        <taxon>Eukaryota</taxon>
        <taxon>Fungi</taxon>
        <taxon>Dikarya</taxon>
        <taxon>Ascomycota</taxon>
        <taxon>Pezizomycotina</taxon>
        <taxon>Dothideomycetes</taxon>
        <taxon>Dothideomycetes incertae sedis</taxon>
        <taxon>Botryosphaeriales</taxon>
        <taxon>Botryosphaeriaceae</taxon>
        <taxon>Lasiodiplodia</taxon>
    </lineage>
</organism>
<accession>A0AA39Z4E9</accession>
<feature type="compositionally biased region" description="Polar residues" evidence="1">
    <location>
        <begin position="78"/>
        <end position="89"/>
    </location>
</feature>
<gene>
    <name evidence="2" type="primary">dstC</name>
    <name evidence="2" type="ORF">DIS24_g877</name>
</gene>
<feature type="compositionally biased region" description="Polar residues" evidence="1">
    <location>
        <begin position="576"/>
        <end position="585"/>
    </location>
</feature>
<feature type="compositionally biased region" description="Polar residues" evidence="1">
    <location>
        <begin position="728"/>
        <end position="738"/>
    </location>
</feature>
<feature type="compositionally biased region" description="Basic and acidic residues" evidence="1">
    <location>
        <begin position="1146"/>
        <end position="1170"/>
    </location>
</feature>
<feature type="compositionally biased region" description="Polar residues" evidence="1">
    <location>
        <begin position="903"/>
        <end position="929"/>
    </location>
</feature>
<feature type="compositionally biased region" description="Acidic residues" evidence="1">
    <location>
        <begin position="323"/>
        <end position="346"/>
    </location>
</feature>
<proteinExistence type="predicted"/>
<feature type="compositionally biased region" description="Basic and acidic residues" evidence="1">
    <location>
        <begin position="216"/>
        <end position="231"/>
    </location>
</feature>
<feature type="compositionally biased region" description="Polar residues" evidence="1">
    <location>
        <begin position="853"/>
        <end position="876"/>
    </location>
</feature>
<feature type="compositionally biased region" description="Polar residues" evidence="1">
    <location>
        <begin position="704"/>
        <end position="715"/>
    </location>
</feature>
<dbReference type="AlphaFoldDB" id="A0AA39Z4E9"/>
<feature type="compositionally biased region" description="Polar residues" evidence="1">
    <location>
        <begin position="748"/>
        <end position="758"/>
    </location>
</feature>
<feature type="region of interest" description="Disordered" evidence="1">
    <location>
        <begin position="903"/>
        <end position="1170"/>
    </location>
</feature>
<feature type="compositionally biased region" description="Basic and acidic residues" evidence="1">
    <location>
        <begin position="1073"/>
        <end position="1088"/>
    </location>
</feature>
<feature type="compositionally biased region" description="Basic and acidic residues" evidence="1">
    <location>
        <begin position="238"/>
        <end position="252"/>
    </location>
</feature>
<protein>
    <submittedName>
        <fullName evidence="2">Signal transducer and activator of transcription C</fullName>
    </submittedName>
</protein>
<reference evidence="2" key="1">
    <citation type="submission" date="2023-06" db="EMBL/GenBank/DDBJ databases">
        <title>Multi-omics analyses reveal the molecular pathogenesis toolkit of Lasiodiplodia hormozganensis, a cross-kingdom pathogen.</title>
        <authorList>
            <person name="Felix C."/>
            <person name="Meneses R."/>
            <person name="Goncalves M.F.M."/>
            <person name="Tilleman L."/>
            <person name="Duarte A.S."/>
            <person name="Jorrin-Novo J.V."/>
            <person name="Van De Peer Y."/>
            <person name="Deforce D."/>
            <person name="Van Nieuwerburgh F."/>
            <person name="Esteves A.C."/>
            <person name="Alves A."/>
        </authorList>
    </citation>
    <scope>NUCLEOTIDE SEQUENCE</scope>
    <source>
        <strain evidence="2">CBS 339.90</strain>
    </source>
</reference>
<evidence type="ECO:0000313" key="3">
    <source>
        <dbReference type="Proteomes" id="UP001175001"/>
    </source>
</evidence>
<feature type="compositionally biased region" description="Basic and acidic residues" evidence="1">
    <location>
        <begin position="46"/>
        <end position="61"/>
    </location>
</feature>
<feature type="region of interest" description="Disordered" evidence="1">
    <location>
        <begin position="568"/>
        <end position="632"/>
    </location>
</feature>
<sequence>MGLLKSVRSAARRVGSKRMKEGNREKKETSSSGTPKSALGGDGLAEEEKTPAESEPPDKAKMKLQPYVESVADESELDAQTGSDPQQSMEYLPLSQKFQDKQSPLPKLRTHTQLNCGTQRSSEPAKRGLDCESDEEFDVSEADLNRGSDPQATHSKRSMREQGQQQRRYSSPQSGSSVEPYRFPFQSGGGPEDQQSFYSGADKAPSPKASSYRGHGRVDSHASPIVEDHRYNPSIRAEVVREQTVSRDELRRPTMRSQRASPRPEQPQYHSFGDLGSVNDHEFLFSAPQRKLSDEPVSPTSVPESKDTTEISTQKPPRAESVIDSDDSTVSDTDSSESDASSDAESEASGSVLAVPRQPQERTRTASMPEMQRHSGSQERNASFDTVCSAEWMKGGPPSSFYPHSDDPADPAAPDRHVASHPLQPRYTPAGAGSAFQAYSPANKPHVRRARASCSAFPSREEVERRVARATDEKRRNEVIKRGQDQLIEERRRQKREKEIYAGRIAELEYEKSRLVRDYSEASLKNGELEKRVANISTRFLEQRRKLTELELCQRGWEDFEAQLKNNAHGLLTPPDTASSRSTPGNPERVRAWAETLADPTLHNTETPAAPETFQKHEPAHEDGGPGRTIDGTIINALQEPLDPASTKSSSDFSALQNQPCHELQPEMSVQCATQTLAFPPSTQMPRTRLRTLKAATPIYSQSNDSAATFGSEQQPCHRPEPGLNDGQACSSTQSIAESQRMVPPSAASRQTSQSSLRYHNGRPRQQPKQVQFDASHDEKAQTSRNIKDAAFRSRDVVGQLVKQQQKPISRQASPAGNLFVQQRQLSNPRPNISVLNNTWKVQPQLQAYGMSSQHVYQRQQPVNHQGQMAPAQQSHMHAARQHSAPANLQSMQNHQNNLRHAYSSTQVQRSTRPPTTSGGLVSHAQNTPRPEPPRKGSQKTLQPPRPSTSHGVSRPTLASPRPSTSHGKSQPMPTQLYPPRPGTSHSTRAATFGSSTVPPLPTIPQHALQSQPYQHQQQQQQVRGGGGPPVTIAPNANYYPFPPPLRGTSARSHETVVSHRTVLSRMQGKARAGLEENERANAEKRTAAQEAAQQRAAAAAAAAAASSASQTPSPRQKDAPQWEPQQQVAWGRDLVGEGVIQAQEEADKLWRDKQRREEQARREDEDRKIRMEMERLTREKMSVLARG</sequence>
<dbReference type="Proteomes" id="UP001175001">
    <property type="component" value="Unassembled WGS sequence"/>
</dbReference>
<feature type="compositionally biased region" description="Basic and acidic residues" evidence="1">
    <location>
        <begin position="775"/>
        <end position="788"/>
    </location>
</feature>
<feature type="compositionally biased region" description="Basic and acidic residues" evidence="1">
    <location>
        <begin position="614"/>
        <end position="625"/>
    </location>
</feature>
<feature type="compositionally biased region" description="Polar residues" evidence="1">
    <location>
        <begin position="111"/>
        <end position="122"/>
    </location>
</feature>
<feature type="compositionally biased region" description="Low complexity" evidence="1">
    <location>
        <begin position="1089"/>
        <end position="1111"/>
    </location>
</feature>
<evidence type="ECO:0000313" key="2">
    <source>
        <dbReference type="EMBL" id="KAK0663794.1"/>
    </source>
</evidence>
<feature type="compositionally biased region" description="Polar residues" evidence="1">
    <location>
        <begin position="962"/>
        <end position="974"/>
    </location>
</feature>
<feature type="compositionally biased region" description="Polar residues" evidence="1">
    <location>
        <begin position="161"/>
        <end position="177"/>
    </location>
</feature>
<name>A0AA39Z4E9_9PEZI</name>
<feature type="region of interest" description="Disordered" evidence="1">
    <location>
        <begin position="1"/>
        <end position="458"/>
    </location>
</feature>
<dbReference type="EMBL" id="JAUJDW010000003">
    <property type="protein sequence ID" value="KAK0663794.1"/>
    <property type="molecule type" value="Genomic_DNA"/>
</dbReference>
<feature type="compositionally biased region" description="Acidic residues" evidence="1">
    <location>
        <begin position="131"/>
        <end position="141"/>
    </location>
</feature>